<keyword evidence="3" id="KW-1185">Reference proteome</keyword>
<dbReference type="InterPro" id="IPR046522">
    <property type="entry name" value="DUF6699"/>
</dbReference>
<organism evidence="2 3">
    <name type="scientific">Roridomyces roridus</name>
    <dbReference type="NCBI Taxonomy" id="1738132"/>
    <lineage>
        <taxon>Eukaryota</taxon>
        <taxon>Fungi</taxon>
        <taxon>Dikarya</taxon>
        <taxon>Basidiomycota</taxon>
        <taxon>Agaricomycotina</taxon>
        <taxon>Agaricomycetes</taxon>
        <taxon>Agaricomycetidae</taxon>
        <taxon>Agaricales</taxon>
        <taxon>Marasmiineae</taxon>
        <taxon>Mycenaceae</taxon>
        <taxon>Roridomyces</taxon>
    </lineage>
</organism>
<dbReference type="EMBL" id="JARKIF010000066">
    <property type="protein sequence ID" value="KAJ7605886.1"/>
    <property type="molecule type" value="Genomic_DNA"/>
</dbReference>
<sequence>MAPGKKLRFNSMVDEISEVDGNSPTTLSPALRTGTCLPLDFSLPSAVFRADHRLDNVLLEKPACMPTRTHATISVSSAHSAEELCTFDVVHKVQGEPITVGDVLSCIHENLRQPEPTSLEPPPEGDIEWFHARRVRTLGGFLDHLDPVVRRDARDAERDVGVRLVDWFCGDVRFNGVVVRSDLWEVVLRPEERYNA</sequence>
<accession>A0AAD7AZW4</accession>
<name>A0AAD7AZW4_9AGAR</name>
<comment type="caution">
    <text evidence="2">The sequence shown here is derived from an EMBL/GenBank/DDBJ whole genome shotgun (WGS) entry which is preliminary data.</text>
</comment>
<dbReference type="Pfam" id="PF20415">
    <property type="entry name" value="DUF6699"/>
    <property type="match status" value="1"/>
</dbReference>
<proteinExistence type="predicted"/>
<dbReference type="Proteomes" id="UP001221142">
    <property type="component" value="Unassembled WGS sequence"/>
</dbReference>
<feature type="domain" description="DUF6699" evidence="1">
    <location>
        <begin position="46"/>
        <end position="180"/>
    </location>
</feature>
<gene>
    <name evidence="2" type="ORF">FB45DRAFT_879040</name>
</gene>
<reference evidence="2" key="1">
    <citation type="submission" date="2023-03" db="EMBL/GenBank/DDBJ databases">
        <title>Massive genome expansion in bonnet fungi (Mycena s.s.) driven by repeated elements and novel gene families across ecological guilds.</title>
        <authorList>
            <consortium name="Lawrence Berkeley National Laboratory"/>
            <person name="Harder C.B."/>
            <person name="Miyauchi S."/>
            <person name="Viragh M."/>
            <person name="Kuo A."/>
            <person name="Thoen E."/>
            <person name="Andreopoulos B."/>
            <person name="Lu D."/>
            <person name="Skrede I."/>
            <person name="Drula E."/>
            <person name="Henrissat B."/>
            <person name="Morin E."/>
            <person name="Kohler A."/>
            <person name="Barry K."/>
            <person name="LaButti K."/>
            <person name="Morin E."/>
            <person name="Salamov A."/>
            <person name="Lipzen A."/>
            <person name="Mereny Z."/>
            <person name="Hegedus B."/>
            <person name="Baldrian P."/>
            <person name="Stursova M."/>
            <person name="Weitz H."/>
            <person name="Taylor A."/>
            <person name="Grigoriev I.V."/>
            <person name="Nagy L.G."/>
            <person name="Martin F."/>
            <person name="Kauserud H."/>
        </authorList>
    </citation>
    <scope>NUCLEOTIDE SEQUENCE</scope>
    <source>
        <strain evidence="2">9284</strain>
    </source>
</reference>
<evidence type="ECO:0000313" key="2">
    <source>
        <dbReference type="EMBL" id="KAJ7605886.1"/>
    </source>
</evidence>
<dbReference type="AlphaFoldDB" id="A0AAD7AZW4"/>
<protein>
    <recommendedName>
        <fullName evidence="1">DUF6699 domain-containing protein</fullName>
    </recommendedName>
</protein>
<evidence type="ECO:0000313" key="3">
    <source>
        <dbReference type="Proteomes" id="UP001221142"/>
    </source>
</evidence>
<evidence type="ECO:0000259" key="1">
    <source>
        <dbReference type="Pfam" id="PF20415"/>
    </source>
</evidence>